<evidence type="ECO:0000256" key="9">
    <source>
        <dbReference type="ARBA" id="ARBA00043995"/>
    </source>
</evidence>
<dbReference type="CDD" id="cd03789">
    <property type="entry name" value="GT9_LPS_heptosyltransferase"/>
    <property type="match status" value="1"/>
</dbReference>
<evidence type="ECO:0000256" key="11">
    <source>
        <dbReference type="ARBA" id="ARBA00044190"/>
    </source>
</evidence>
<dbReference type="Gene3D" id="3.40.50.2000">
    <property type="entry name" value="Glycogen Phosphorylase B"/>
    <property type="match status" value="2"/>
</dbReference>
<reference evidence="15" key="1">
    <citation type="journal article" date="2009" name="Appl. Environ. Microbiol.">
        <title>Complete genome sequence of the chemolithoautotrophic marine magnetotactic coccus strain MC-1.</title>
        <authorList>
            <person name="Schubbe S."/>
            <person name="Williams T.J."/>
            <person name="Xie G."/>
            <person name="Kiss H.E."/>
            <person name="Brettin T.S."/>
            <person name="Martinez D."/>
            <person name="Ross C.A."/>
            <person name="Schuler D."/>
            <person name="Cox B.L."/>
            <person name="Nealson K.H."/>
            <person name="Bazylinski D.A."/>
        </authorList>
    </citation>
    <scope>NUCLEOTIDE SEQUENCE [LARGE SCALE GENOMIC DNA]</scope>
    <source>
        <strain evidence="15">ATCC BAA-1437 / JCM 17883 / MC-1</strain>
    </source>
</reference>
<dbReference type="Proteomes" id="UP000002586">
    <property type="component" value="Chromosome"/>
</dbReference>
<dbReference type="GO" id="GO:0009244">
    <property type="term" value="P:lipopolysaccharide core region biosynthetic process"/>
    <property type="evidence" value="ECO:0007669"/>
    <property type="project" value="InterPro"/>
</dbReference>
<evidence type="ECO:0000256" key="12">
    <source>
        <dbReference type="ARBA" id="ARBA00044330"/>
    </source>
</evidence>
<gene>
    <name evidence="14" type="ordered locus">Mmc1_1550</name>
</gene>
<dbReference type="HOGENOM" id="CLU_038371_6_0_5"/>
<dbReference type="CAZy" id="GT9">
    <property type="family name" value="Glycosyltransferase Family 9"/>
</dbReference>
<dbReference type="AlphaFoldDB" id="A0L7W6"/>
<protein>
    <recommendedName>
        <fullName evidence="11">Lipopolysaccharide heptosyltransferase 1</fullName>
        <ecNumber evidence="10">2.4.99.23</ecNumber>
    </recommendedName>
    <alternativeName>
        <fullName evidence="12">ADP-heptose:lipopolysaccharide heptosyltransferase I</fullName>
    </alternativeName>
</protein>
<dbReference type="PANTHER" id="PTHR30160:SF19">
    <property type="entry name" value="LIPOPOLYSACCHARIDE HEPTOSYLTRANSFERASE 1"/>
    <property type="match status" value="1"/>
</dbReference>
<dbReference type="EMBL" id="CP000471">
    <property type="protein sequence ID" value="ABK44059.1"/>
    <property type="molecule type" value="Genomic_DNA"/>
</dbReference>
<evidence type="ECO:0000256" key="6">
    <source>
        <dbReference type="ARBA" id="ARBA00022679"/>
    </source>
</evidence>
<dbReference type="EC" id="2.4.99.23" evidence="10"/>
<keyword evidence="5" id="KW-0328">Glycosyltransferase</keyword>
<evidence type="ECO:0000256" key="10">
    <source>
        <dbReference type="ARBA" id="ARBA00044041"/>
    </source>
</evidence>
<dbReference type="InterPro" id="IPR051199">
    <property type="entry name" value="LPS_LOS_Heptosyltrfase"/>
</dbReference>
<comment type="subcellular location">
    <subcellularLocation>
        <location evidence="1">Cell inner membrane</location>
        <topology evidence="1">Peripheral membrane protein</topology>
        <orientation evidence="1">Cytoplasmic side</orientation>
    </subcellularLocation>
</comment>
<keyword evidence="15" id="KW-1185">Reference proteome</keyword>
<name>A0L7W6_MAGMM</name>
<reference evidence="14 15" key="2">
    <citation type="journal article" date="2012" name="Int. J. Syst. Evol. Microbiol.">
        <title>Magnetococcus marinus gen. nov., sp. nov., a marine, magnetotactic bacterium that represents a novel lineage (Magnetococcaceae fam. nov.; Magnetococcales ord. nov.) at the base of the Alphaproteobacteria.</title>
        <authorList>
            <person name="Bazylinski D.A."/>
            <person name="Williams T.J."/>
            <person name="Lefevre C.T."/>
            <person name="Berg R.J."/>
            <person name="Zhang C.L."/>
            <person name="Bowser S.S."/>
            <person name="Dean A.J."/>
            <person name="Beveridge T.J."/>
        </authorList>
    </citation>
    <scope>NUCLEOTIDE SEQUENCE [LARGE SCALE GENOMIC DNA]</scope>
    <source>
        <strain evidence="15">ATCC BAA-1437 / JCM 17883 / MC-1</strain>
    </source>
</reference>
<evidence type="ECO:0000256" key="13">
    <source>
        <dbReference type="ARBA" id="ARBA00049201"/>
    </source>
</evidence>
<dbReference type="PANTHER" id="PTHR30160">
    <property type="entry name" value="TETRAACYLDISACCHARIDE 4'-KINASE-RELATED"/>
    <property type="match status" value="1"/>
</dbReference>
<dbReference type="GO" id="GO:0005829">
    <property type="term" value="C:cytosol"/>
    <property type="evidence" value="ECO:0007669"/>
    <property type="project" value="TreeGrafter"/>
</dbReference>
<keyword evidence="8" id="KW-0472">Membrane</keyword>
<organism evidence="14 15">
    <name type="scientific">Magnetococcus marinus (strain ATCC BAA-1437 / JCM 17883 / MC-1)</name>
    <dbReference type="NCBI Taxonomy" id="156889"/>
    <lineage>
        <taxon>Bacteria</taxon>
        <taxon>Pseudomonadati</taxon>
        <taxon>Pseudomonadota</taxon>
        <taxon>Magnetococcia</taxon>
        <taxon>Magnetococcales</taxon>
        <taxon>Magnetococcaceae</taxon>
        <taxon>Magnetococcus</taxon>
    </lineage>
</organism>
<dbReference type="InterPro" id="IPR002201">
    <property type="entry name" value="Glyco_trans_9"/>
</dbReference>
<comment type="similarity">
    <text evidence="9">Belongs to the glycosyltransferase 9 family.</text>
</comment>
<evidence type="ECO:0000256" key="3">
    <source>
        <dbReference type="ARBA" id="ARBA00022475"/>
    </source>
</evidence>
<accession>A0L7W6</accession>
<evidence type="ECO:0000313" key="15">
    <source>
        <dbReference type="Proteomes" id="UP000002586"/>
    </source>
</evidence>
<dbReference type="OrthoDB" id="9807356at2"/>
<dbReference type="RefSeq" id="WP_011713209.1">
    <property type="nucleotide sequence ID" value="NC_008576.1"/>
</dbReference>
<keyword evidence="6 14" id="KW-0808">Transferase</keyword>
<evidence type="ECO:0000256" key="4">
    <source>
        <dbReference type="ARBA" id="ARBA00022519"/>
    </source>
</evidence>
<dbReference type="GO" id="GO:0008713">
    <property type="term" value="F:ADP-heptose-lipopolysaccharide heptosyltransferase activity"/>
    <property type="evidence" value="ECO:0007669"/>
    <property type="project" value="TreeGrafter"/>
</dbReference>
<dbReference type="NCBIfam" id="TIGR02193">
    <property type="entry name" value="heptsyl_trn_I"/>
    <property type="match status" value="1"/>
</dbReference>
<dbReference type="KEGG" id="mgm:Mmc1_1550"/>
<dbReference type="InterPro" id="IPR011908">
    <property type="entry name" value="LipoPS_heptosylTferase-I"/>
</dbReference>
<dbReference type="GO" id="GO:0005886">
    <property type="term" value="C:plasma membrane"/>
    <property type="evidence" value="ECO:0007669"/>
    <property type="project" value="UniProtKB-SubCell"/>
</dbReference>
<evidence type="ECO:0000256" key="7">
    <source>
        <dbReference type="ARBA" id="ARBA00022985"/>
    </source>
</evidence>
<comment type="catalytic activity">
    <reaction evidence="13">
        <text>an alpha-Kdo-(2-&gt;4)-alpha-Kdo-(2-&gt;6)-lipid A + ADP-L-glycero-beta-D-manno-heptose = an L-alpha-D-Hep-(1-&gt;5)-[alpha-Kdo-(2-&gt;4)]-alpha-Kdo-(2-&gt;6)-lipid A + ADP + H(+)</text>
        <dbReference type="Rhea" id="RHEA:74067"/>
        <dbReference type="ChEBI" id="CHEBI:15378"/>
        <dbReference type="ChEBI" id="CHEBI:61506"/>
        <dbReference type="ChEBI" id="CHEBI:176431"/>
        <dbReference type="ChEBI" id="CHEBI:193068"/>
        <dbReference type="ChEBI" id="CHEBI:456216"/>
        <dbReference type="EC" id="2.4.99.23"/>
    </reaction>
</comment>
<comment type="pathway">
    <text evidence="2">Bacterial outer membrane biogenesis; LPS core biosynthesis.</text>
</comment>
<dbReference type="SUPFAM" id="SSF53756">
    <property type="entry name" value="UDP-Glycosyltransferase/glycogen phosphorylase"/>
    <property type="match status" value="1"/>
</dbReference>
<keyword evidence="4" id="KW-0997">Cell inner membrane</keyword>
<evidence type="ECO:0000256" key="1">
    <source>
        <dbReference type="ARBA" id="ARBA00004515"/>
    </source>
</evidence>
<sequence length="357" mass="39287">MSRLLLVKFSSMGDLIHMLPAVTDSLRAIPHLQLDWLVEEAFQAIPSWHPGVGQRHIIGLRRWKKAFFARENRQQMAHFIASVRQTPYDCVIDAQGLMKSALTARLCAPGTPLHGPSKQWAREPLACHLYHHRHGVAKPGHVITQLRQLMAASLGYSMPTTPADFGIERSRLPACPPWWQDHEGAQATTPYLIFLHGAGWSSKAWPEPYWVELARQMGQQHPLPILLPWGSVEEFNRAQRIAAQAPMCQVLPQLSMAQVAALIADAAAVVGLDSGFAHLAAALNTPHITLYGATNPDYSGVAAQRGALLRSSRACAPCMQRRCPLSLEEQGALAPPCFTSLPPAHIATALTQLLERH</sequence>
<dbReference type="Pfam" id="PF01075">
    <property type="entry name" value="Glyco_transf_9"/>
    <property type="match status" value="1"/>
</dbReference>
<proteinExistence type="inferred from homology"/>
<evidence type="ECO:0000313" key="14">
    <source>
        <dbReference type="EMBL" id="ABK44059.1"/>
    </source>
</evidence>
<evidence type="ECO:0000256" key="5">
    <source>
        <dbReference type="ARBA" id="ARBA00022676"/>
    </source>
</evidence>
<keyword evidence="7" id="KW-0448">Lipopolysaccharide biosynthesis</keyword>
<keyword evidence="3" id="KW-1003">Cell membrane</keyword>
<dbReference type="eggNOG" id="COG0859">
    <property type="taxonomic scope" value="Bacteria"/>
</dbReference>
<evidence type="ECO:0000256" key="2">
    <source>
        <dbReference type="ARBA" id="ARBA00004713"/>
    </source>
</evidence>
<evidence type="ECO:0000256" key="8">
    <source>
        <dbReference type="ARBA" id="ARBA00023136"/>
    </source>
</evidence>
<dbReference type="STRING" id="156889.Mmc1_1550"/>